<dbReference type="FunFam" id="3.20.20.80:FF:000004">
    <property type="entry name" value="Beta-glucosidase 6-phospho-beta-glucosidase"/>
    <property type="match status" value="1"/>
</dbReference>
<dbReference type="NCBIfam" id="TIGR03356">
    <property type="entry name" value="BGL"/>
    <property type="match status" value="1"/>
</dbReference>
<dbReference type="PROSITE" id="PS00572">
    <property type="entry name" value="GLYCOSYL_HYDROL_F1_1"/>
    <property type="match status" value="1"/>
</dbReference>
<keyword evidence="7 12" id="KW-0326">Glycosidase</keyword>
<dbReference type="Pfam" id="PF00232">
    <property type="entry name" value="Glyco_hydro_1"/>
    <property type="match status" value="1"/>
</dbReference>
<gene>
    <name evidence="14" type="ORF">D3250_00305</name>
</gene>
<feature type="binding site" evidence="10">
    <location>
        <position position="434"/>
    </location>
    <ligand>
        <name>substrate</name>
    </ligand>
</feature>
<keyword evidence="8" id="KW-0624">Polysaccharide degradation</keyword>
<dbReference type="AlphaFoldDB" id="A0A3A4F3C6"/>
<dbReference type="OrthoDB" id="9765195at2"/>
<dbReference type="Gene3D" id="3.20.20.80">
    <property type="entry name" value="Glycosidases"/>
    <property type="match status" value="1"/>
</dbReference>
<feature type="region of interest" description="Disordered" evidence="13">
    <location>
        <begin position="320"/>
        <end position="345"/>
    </location>
</feature>
<evidence type="ECO:0000256" key="12">
    <source>
        <dbReference type="RuleBase" id="RU361175"/>
    </source>
</evidence>
<organism evidence="14 15">
    <name type="scientific">Nesterenkonia natronophila</name>
    <dbReference type="NCBI Taxonomy" id="2174932"/>
    <lineage>
        <taxon>Bacteria</taxon>
        <taxon>Bacillati</taxon>
        <taxon>Actinomycetota</taxon>
        <taxon>Actinomycetes</taxon>
        <taxon>Micrococcales</taxon>
        <taxon>Micrococcaceae</taxon>
        <taxon>Nesterenkonia</taxon>
    </lineage>
</organism>
<keyword evidence="15" id="KW-1185">Reference proteome</keyword>
<dbReference type="InterPro" id="IPR033132">
    <property type="entry name" value="GH_1_N_CS"/>
</dbReference>
<evidence type="ECO:0000256" key="7">
    <source>
        <dbReference type="ARBA" id="ARBA00023295"/>
    </source>
</evidence>
<evidence type="ECO:0000313" key="15">
    <source>
        <dbReference type="Proteomes" id="UP000266615"/>
    </source>
</evidence>
<dbReference type="GO" id="GO:0008422">
    <property type="term" value="F:beta-glucosidase activity"/>
    <property type="evidence" value="ECO:0007669"/>
    <property type="project" value="UniProtKB-EC"/>
</dbReference>
<dbReference type="PROSITE" id="PS00653">
    <property type="entry name" value="GLYCOSYL_HYDROL_F1_2"/>
    <property type="match status" value="1"/>
</dbReference>
<dbReference type="GO" id="GO:0005829">
    <property type="term" value="C:cytosol"/>
    <property type="evidence" value="ECO:0007669"/>
    <property type="project" value="TreeGrafter"/>
</dbReference>
<feature type="binding site" evidence="10">
    <location>
        <position position="132"/>
    </location>
    <ligand>
        <name>substrate</name>
    </ligand>
</feature>
<evidence type="ECO:0000256" key="3">
    <source>
        <dbReference type="ARBA" id="ARBA00012744"/>
    </source>
</evidence>
<feature type="binding site" evidence="10">
    <location>
        <begin position="441"/>
        <end position="442"/>
    </location>
    <ligand>
        <name>substrate</name>
    </ligand>
</feature>
<comment type="catalytic activity">
    <reaction evidence="1 12">
        <text>Hydrolysis of terminal, non-reducing beta-D-glucosyl residues with release of beta-D-glucose.</text>
        <dbReference type="EC" id="3.2.1.21"/>
    </reaction>
</comment>
<feature type="binding site" evidence="10">
    <location>
        <position position="176"/>
    </location>
    <ligand>
        <name>substrate</name>
    </ligand>
</feature>
<evidence type="ECO:0000256" key="4">
    <source>
        <dbReference type="ARBA" id="ARBA00022801"/>
    </source>
</evidence>
<dbReference type="PRINTS" id="PR00131">
    <property type="entry name" value="GLHYDRLASE1"/>
</dbReference>
<dbReference type="InterPro" id="IPR017853">
    <property type="entry name" value="GH"/>
</dbReference>
<proteinExistence type="inferred from homology"/>
<accession>A0A3A4F3C6</accession>
<dbReference type="PANTHER" id="PTHR10353:SF36">
    <property type="entry name" value="LP05116P"/>
    <property type="match status" value="1"/>
</dbReference>
<evidence type="ECO:0000256" key="13">
    <source>
        <dbReference type="SAM" id="MobiDB-lite"/>
    </source>
</evidence>
<protein>
    <recommendedName>
        <fullName evidence="3 12">Beta-glucosidase</fullName>
        <ecNumber evidence="3 12">3.2.1.21</ecNumber>
    </recommendedName>
</protein>
<sequence length="481" mass="52745">MTIVTPSEAATTPSAVTFPKSFLWGSATAAYQVEGGHAAGGRAPSIWDTFSKTPGKTHGGDTGDVACDHYHRFREDVALMKRLGLNVYRFSVSWSRVMPDGVTVNPEGLRFYSDLVDELLNAGIIPWLTQYHWDLPQVLEDAGGWANRETAYAFENYAVVLHEALGDRVRQWTTLNEPWCAAFLGYANGHHAPGRTEPSFALAAAHHLLLGHGLAVHRLRERDPELELGLTLNFTDYRPADPASAGDVDAARRLDGSFNRFFAEPIFHGTYPADALEDQAGLWPDDLIHAGDMELISTPIDVLGVNFYTGELLTGADPGEASAAAASARTEGGPNPNVGSEHVSSVRRGLPQTAMGWEVYPQALRDLLVRLHTDYTAEAGVALYVTENGAAYDDVVEADGSVQDTQRLDYIRRHLRALHEAMEAGADVRGYFVWSLLDNFEWAFGYAKRFGIVRVDYQTLERTPKASAHWFAGVARTGVVD</sequence>
<dbReference type="EC" id="3.2.1.21" evidence="3 12"/>
<feature type="active site" description="Nucleophile" evidence="9 11">
    <location>
        <position position="387"/>
    </location>
</feature>
<dbReference type="SUPFAM" id="SSF51445">
    <property type="entry name" value="(Trans)glycosidases"/>
    <property type="match status" value="1"/>
</dbReference>
<dbReference type="InterPro" id="IPR018120">
    <property type="entry name" value="Glyco_hydro_1_AS"/>
</dbReference>
<dbReference type="EMBL" id="QYZP01000001">
    <property type="protein sequence ID" value="RJN32346.1"/>
    <property type="molecule type" value="Genomic_DNA"/>
</dbReference>
<keyword evidence="4 12" id="KW-0378">Hydrolase</keyword>
<evidence type="ECO:0000256" key="10">
    <source>
        <dbReference type="PIRSR" id="PIRSR617736-2"/>
    </source>
</evidence>
<feature type="binding site" evidence="10">
    <location>
        <position position="308"/>
    </location>
    <ligand>
        <name>substrate</name>
    </ligand>
</feature>
<evidence type="ECO:0000256" key="5">
    <source>
        <dbReference type="ARBA" id="ARBA00023001"/>
    </source>
</evidence>
<evidence type="ECO:0000313" key="14">
    <source>
        <dbReference type="EMBL" id="RJN32346.1"/>
    </source>
</evidence>
<dbReference type="GO" id="GO:0030245">
    <property type="term" value="P:cellulose catabolic process"/>
    <property type="evidence" value="ECO:0007669"/>
    <property type="project" value="UniProtKB-KW"/>
</dbReference>
<feature type="active site" description="Proton donor" evidence="9">
    <location>
        <position position="177"/>
    </location>
</feature>
<dbReference type="RefSeq" id="WP_119901392.1">
    <property type="nucleotide sequence ID" value="NZ_QYZP01000001.1"/>
</dbReference>
<evidence type="ECO:0000256" key="1">
    <source>
        <dbReference type="ARBA" id="ARBA00000448"/>
    </source>
</evidence>
<keyword evidence="5" id="KW-0136">Cellulose degradation</keyword>
<name>A0A3A4F3C6_9MICC</name>
<feature type="binding site" evidence="10">
    <location>
        <position position="32"/>
    </location>
    <ligand>
        <name>substrate</name>
    </ligand>
</feature>
<evidence type="ECO:0000256" key="11">
    <source>
        <dbReference type="PROSITE-ProRule" id="PRU10055"/>
    </source>
</evidence>
<reference evidence="14 15" key="1">
    <citation type="submission" date="2018-09" db="EMBL/GenBank/DDBJ databases">
        <title>Nesterenkonia natronophila sp. nov., an alkaliphilic actinobacteriume isolated from a soda lake, and emended description of the genus Nesterenkonia.</title>
        <authorList>
            <person name="Menes R.J."/>
            <person name="Iriarte A."/>
        </authorList>
    </citation>
    <scope>NUCLEOTIDE SEQUENCE [LARGE SCALE GENOMIC DNA]</scope>
    <source>
        <strain evidence="14 15">M8</strain>
    </source>
</reference>
<comment type="caution">
    <text evidence="14">The sequence shown here is derived from an EMBL/GenBank/DDBJ whole genome shotgun (WGS) entry which is preliminary data.</text>
</comment>
<keyword evidence="6" id="KW-0119">Carbohydrate metabolism</keyword>
<dbReference type="InterPro" id="IPR017736">
    <property type="entry name" value="Glyco_hydro_1_beta-glucosidase"/>
</dbReference>
<evidence type="ECO:0000256" key="9">
    <source>
        <dbReference type="PIRSR" id="PIRSR617736-1"/>
    </source>
</evidence>
<evidence type="ECO:0000256" key="8">
    <source>
        <dbReference type="ARBA" id="ARBA00023326"/>
    </source>
</evidence>
<dbReference type="Proteomes" id="UP000266615">
    <property type="component" value="Unassembled WGS sequence"/>
</dbReference>
<evidence type="ECO:0000256" key="2">
    <source>
        <dbReference type="ARBA" id="ARBA00010838"/>
    </source>
</evidence>
<evidence type="ECO:0000256" key="6">
    <source>
        <dbReference type="ARBA" id="ARBA00023277"/>
    </source>
</evidence>
<dbReference type="PANTHER" id="PTHR10353">
    <property type="entry name" value="GLYCOSYL HYDROLASE"/>
    <property type="match status" value="1"/>
</dbReference>
<dbReference type="InterPro" id="IPR001360">
    <property type="entry name" value="Glyco_hydro_1"/>
</dbReference>
<comment type="similarity">
    <text evidence="2 12">Belongs to the glycosyl hydrolase 1 family.</text>
</comment>